<protein>
    <submittedName>
        <fullName evidence="2">Uncharacterized protein</fullName>
    </submittedName>
</protein>
<organism evidence="2 3">
    <name type="scientific">Ovis aries</name>
    <name type="common">Sheep</name>
    <dbReference type="NCBI Taxonomy" id="9940"/>
    <lineage>
        <taxon>Eukaryota</taxon>
        <taxon>Metazoa</taxon>
        <taxon>Chordata</taxon>
        <taxon>Craniata</taxon>
        <taxon>Vertebrata</taxon>
        <taxon>Euteleostomi</taxon>
        <taxon>Mammalia</taxon>
        <taxon>Eutheria</taxon>
        <taxon>Laurasiatheria</taxon>
        <taxon>Artiodactyla</taxon>
        <taxon>Ruminantia</taxon>
        <taxon>Pecora</taxon>
        <taxon>Bovidae</taxon>
        <taxon>Caprinae</taxon>
        <taxon>Ovis</taxon>
    </lineage>
</organism>
<accession>A0A835ZKX7</accession>
<evidence type="ECO:0000313" key="2">
    <source>
        <dbReference type="EMBL" id="KAG5195471.1"/>
    </source>
</evidence>
<feature type="region of interest" description="Disordered" evidence="1">
    <location>
        <begin position="1"/>
        <end position="63"/>
    </location>
</feature>
<sequence length="150" mass="16873">MVYSVQSAHLSDDPGRLRTRWAKRRGDAAAPPPWATREDPWDRAPLHGLLDDPSSQQIGQKRSRLHRAARPVFSWFEWTERKERHLECFVICVNRLKEIEGGQIVKPAPPADAETPRTERKPQATRSDDPCPDAAFAHGVEAASVCSQDA</sequence>
<reference evidence="2 3" key="1">
    <citation type="submission" date="2020-12" db="EMBL/GenBank/DDBJ databases">
        <title>De novo assembly of Tibetan sheep genome.</title>
        <authorList>
            <person name="Li X."/>
        </authorList>
    </citation>
    <scope>NUCLEOTIDE SEQUENCE [LARGE SCALE GENOMIC DNA]</scope>
    <source>
        <tissue evidence="2">Heart</tissue>
    </source>
</reference>
<feature type="region of interest" description="Disordered" evidence="1">
    <location>
        <begin position="101"/>
        <end position="134"/>
    </location>
</feature>
<feature type="compositionally biased region" description="Basic and acidic residues" evidence="1">
    <location>
        <begin position="114"/>
        <end position="129"/>
    </location>
</feature>
<gene>
    <name evidence="2" type="ORF">JEQ12_012760</name>
</gene>
<feature type="compositionally biased region" description="Basic and acidic residues" evidence="1">
    <location>
        <begin position="36"/>
        <end position="45"/>
    </location>
</feature>
<dbReference type="Proteomes" id="UP000664991">
    <property type="component" value="Unassembled WGS sequence"/>
</dbReference>
<evidence type="ECO:0000256" key="1">
    <source>
        <dbReference type="SAM" id="MobiDB-lite"/>
    </source>
</evidence>
<name>A0A835ZKX7_SHEEP</name>
<comment type="caution">
    <text evidence="2">The sequence shown here is derived from an EMBL/GenBank/DDBJ whole genome shotgun (WGS) entry which is preliminary data.</text>
</comment>
<evidence type="ECO:0000313" key="3">
    <source>
        <dbReference type="Proteomes" id="UP000664991"/>
    </source>
</evidence>
<proteinExistence type="predicted"/>
<dbReference type="EMBL" id="JAEMGP010000024">
    <property type="protein sequence ID" value="KAG5195471.1"/>
    <property type="molecule type" value="Genomic_DNA"/>
</dbReference>
<dbReference type="AlphaFoldDB" id="A0A835ZKX7"/>